<dbReference type="OrthoDB" id="198978at2"/>
<dbReference type="EMBL" id="CABPRZ010000024">
    <property type="protein sequence ID" value="VVE47911.1"/>
    <property type="molecule type" value="Genomic_DNA"/>
</dbReference>
<keyword evidence="3" id="KW-0449">Lipoprotein</keyword>
<dbReference type="Proteomes" id="UP000414233">
    <property type="component" value="Unassembled WGS sequence"/>
</dbReference>
<feature type="domain" description="Ysc84 actin-binding" evidence="2">
    <location>
        <begin position="114"/>
        <end position="197"/>
    </location>
</feature>
<gene>
    <name evidence="3" type="ORF">PTE30175_04409</name>
</gene>
<sequence length="201" mass="20600">MQKRQFLLTSTAALAGAALALAGCSTTTTSQTSGGVATNAGTNANKRREIDSGVNNTLDRLFSTVKGSRELVGKARGVLVFPSVLAAGFVVGGEYGEGALRTGGATQGYYNTVTASFGLQIGAQSKAVIFLFMTQDALDTFQRRDGWTVGADASVALVKVGASGSIDTNTATAPVQVIVMTNAGLMANLNVEGTKVSRLNI</sequence>
<feature type="chain" id="PRO_5022904268" evidence="1">
    <location>
        <begin position="23"/>
        <end position="201"/>
    </location>
</feature>
<dbReference type="Pfam" id="PF04366">
    <property type="entry name" value="Ysc84"/>
    <property type="match status" value="1"/>
</dbReference>
<organism evidence="3 4">
    <name type="scientific">Pandoraea terrae</name>
    <dbReference type="NCBI Taxonomy" id="1537710"/>
    <lineage>
        <taxon>Bacteria</taxon>
        <taxon>Pseudomonadati</taxon>
        <taxon>Pseudomonadota</taxon>
        <taxon>Betaproteobacteria</taxon>
        <taxon>Burkholderiales</taxon>
        <taxon>Burkholderiaceae</taxon>
        <taxon>Pandoraea</taxon>
    </lineage>
</organism>
<accession>A0A5E4YGQ1</accession>
<evidence type="ECO:0000313" key="4">
    <source>
        <dbReference type="Proteomes" id="UP000414233"/>
    </source>
</evidence>
<evidence type="ECO:0000259" key="2">
    <source>
        <dbReference type="Pfam" id="PF04366"/>
    </source>
</evidence>
<dbReference type="CDD" id="cd11524">
    <property type="entry name" value="SYLF"/>
    <property type="match status" value="1"/>
</dbReference>
<dbReference type="AlphaFoldDB" id="A0A5E4YGQ1"/>
<dbReference type="InterPro" id="IPR007461">
    <property type="entry name" value="Ysc84_actin-binding"/>
</dbReference>
<keyword evidence="1" id="KW-0732">Signal</keyword>
<evidence type="ECO:0000256" key="1">
    <source>
        <dbReference type="SAM" id="SignalP"/>
    </source>
</evidence>
<dbReference type="RefSeq" id="WP_150699196.1">
    <property type="nucleotide sequence ID" value="NZ_CABPRZ010000024.1"/>
</dbReference>
<name>A0A5E4YGQ1_9BURK</name>
<keyword evidence="4" id="KW-1185">Reference proteome</keyword>
<feature type="signal peptide" evidence="1">
    <location>
        <begin position="1"/>
        <end position="22"/>
    </location>
</feature>
<proteinExistence type="predicted"/>
<protein>
    <submittedName>
        <fullName evidence="3">Lipoprotein</fullName>
    </submittedName>
</protein>
<evidence type="ECO:0000313" key="3">
    <source>
        <dbReference type="EMBL" id="VVE47911.1"/>
    </source>
</evidence>
<reference evidence="3 4" key="1">
    <citation type="submission" date="2019-08" db="EMBL/GenBank/DDBJ databases">
        <authorList>
            <person name="Peeters C."/>
        </authorList>
    </citation>
    <scope>NUCLEOTIDE SEQUENCE [LARGE SCALE GENOMIC DNA]</scope>
    <source>
        <strain evidence="3 4">LMG 30175</strain>
    </source>
</reference>
<dbReference type="PROSITE" id="PS51257">
    <property type="entry name" value="PROKAR_LIPOPROTEIN"/>
    <property type="match status" value="1"/>
</dbReference>